<accession>A0A2A8D1R5</accession>
<gene>
    <name evidence="1" type="ORF">CRI94_00975</name>
</gene>
<dbReference type="EMBL" id="PDEQ01000001">
    <property type="protein sequence ID" value="PEN14899.1"/>
    <property type="molecule type" value="Genomic_DNA"/>
</dbReference>
<organism evidence="1 2">
    <name type="scientific">Longibacter salinarum</name>
    <dbReference type="NCBI Taxonomy" id="1850348"/>
    <lineage>
        <taxon>Bacteria</taxon>
        <taxon>Pseudomonadati</taxon>
        <taxon>Rhodothermota</taxon>
        <taxon>Rhodothermia</taxon>
        <taxon>Rhodothermales</taxon>
        <taxon>Salisaetaceae</taxon>
        <taxon>Longibacter</taxon>
    </lineage>
</organism>
<evidence type="ECO:0000313" key="1">
    <source>
        <dbReference type="EMBL" id="PEN14899.1"/>
    </source>
</evidence>
<dbReference type="Proteomes" id="UP000220102">
    <property type="component" value="Unassembled WGS sequence"/>
</dbReference>
<comment type="caution">
    <text evidence="1">The sequence shown here is derived from an EMBL/GenBank/DDBJ whole genome shotgun (WGS) entry which is preliminary data.</text>
</comment>
<evidence type="ECO:0000313" key="2">
    <source>
        <dbReference type="Proteomes" id="UP000220102"/>
    </source>
</evidence>
<keyword evidence="2" id="KW-1185">Reference proteome</keyword>
<protein>
    <submittedName>
        <fullName evidence="1">Uncharacterized protein</fullName>
    </submittedName>
</protein>
<reference evidence="1 2" key="1">
    <citation type="submission" date="2017-10" db="EMBL/GenBank/DDBJ databases">
        <title>Draft genome of Longibacter Salinarum.</title>
        <authorList>
            <person name="Goh K.M."/>
            <person name="Shamsir M.S."/>
            <person name="Lim S.W."/>
        </authorList>
    </citation>
    <scope>NUCLEOTIDE SEQUENCE [LARGE SCALE GENOMIC DNA]</scope>
    <source>
        <strain evidence="1 2">KCTC 52045</strain>
    </source>
</reference>
<dbReference type="AlphaFoldDB" id="A0A2A8D1R5"/>
<proteinExistence type="predicted"/>
<sequence>MEDLDRVAKRSRPQGIELVIPDDPLVRPTGAEPGATFLSGLEGMSSKKSSARPRWLMLPPNASDAQFLYWQQYAHVLRAGLVVQRPVDEVFAGVRVAITHGTSLADVVEAVSWARDYDAHTCWEIGPGACDSEDFDRVLEVTLPYLAHVRLLNTDPEVLVRSTRASHVDVVMRMLARRQTREGEGYSGTIALVPSATTDQEDARTTPMHASNWRCCTAA</sequence>
<name>A0A2A8D1R5_9BACT</name>